<dbReference type="AlphaFoldDB" id="A0AA87ZC24"/>
<dbReference type="InterPro" id="IPR057499">
    <property type="entry name" value="Kelch_FKB95"/>
</dbReference>
<reference evidence="2" key="1">
    <citation type="submission" date="2023-07" db="EMBL/GenBank/DDBJ databases">
        <title>draft genome sequence of fig (Ficus carica).</title>
        <authorList>
            <person name="Takahashi T."/>
            <person name="Nishimura K."/>
        </authorList>
    </citation>
    <scope>NUCLEOTIDE SEQUENCE</scope>
</reference>
<dbReference type="InterPro" id="IPR036047">
    <property type="entry name" value="F-box-like_dom_sf"/>
</dbReference>
<dbReference type="Pfam" id="PF00646">
    <property type="entry name" value="F-box"/>
    <property type="match status" value="1"/>
</dbReference>
<organism evidence="2 3">
    <name type="scientific">Ficus carica</name>
    <name type="common">Common fig</name>
    <dbReference type="NCBI Taxonomy" id="3494"/>
    <lineage>
        <taxon>Eukaryota</taxon>
        <taxon>Viridiplantae</taxon>
        <taxon>Streptophyta</taxon>
        <taxon>Embryophyta</taxon>
        <taxon>Tracheophyta</taxon>
        <taxon>Spermatophyta</taxon>
        <taxon>Magnoliopsida</taxon>
        <taxon>eudicotyledons</taxon>
        <taxon>Gunneridae</taxon>
        <taxon>Pentapetalae</taxon>
        <taxon>rosids</taxon>
        <taxon>fabids</taxon>
        <taxon>Rosales</taxon>
        <taxon>Moraceae</taxon>
        <taxon>Ficeae</taxon>
        <taxon>Ficus</taxon>
    </lineage>
</organism>
<name>A0AA87ZC24_FICCA</name>
<dbReference type="InterPro" id="IPR001810">
    <property type="entry name" value="F-box_dom"/>
</dbReference>
<gene>
    <name evidence="2" type="ORF">TIFTF001_004176</name>
</gene>
<dbReference type="Gene3D" id="2.120.10.80">
    <property type="entry name" value="Kelch-type beta propeller"/>
    <property type="match status" value="1"/>
</dbReference>
<sequence length="291" mass="32496">MCTTTTTTTTTTEAPEEILIPSLPNDVALQCLARVPRQYHSVLSAVSKPIRSLLSSPDFFADRSALNCTEHLLYLRIRTQDVQRHAVVGPKIYLLSDESGRKYTTEVWIFDCRFHKWERGPNMPTALKHTVGTVVLDGKIYVFGSLTSEGSWKDMFDTVAGRWEALSSPELTVYDKLVRGCGIRGGKVCVWVEGEELRFDPVTKTWEVFSLVLPEFSHKCEVNAVLCCCDDDIRTLKGFDERVGGGGGGFWKEIDLVNGGFSNDFSVVETVNVGGRLVILNSFLHDLSRYS</sequence>
<evidence type="ECO:0000313" key="2">
    <source>
        <dbReference type="EMBL" id="GMN33483.1"/>
    </source>
</evidence>
<accession>A0AA87ZC24</accession>
<dbReference type="InterPro" id="IPR050354">
    <property type="entry name" value="F-box/kelch-repeat_ARATH"/>
</dbReference>
<dbReference type="SUPFAM" id="SSF117281">
    <property type="entry name" value="Kelch motif"/>
    <property type="match status" value="1"/>
</dbReference>
<dbReference type="Pfam" id="PF25210">
    <property type="entry name" value="Kelch_FKB95"/>
    <property type="match status" value="1"/>
</dbReference>
<dbReference type="SUPFAM" id="SSF81383">
    <property type="entry name" value="F-box domain"/>
    <property type="match status" value="1"/>
</dbReference>
<dbReference type="PANTHER" id="PTHR24414">
    <property type="entry name" value="F-BOX/KELCH-REPEAT PROTEIN SKIP4"/>
    <property type="match status" value="1"/>
</dbReference>
<evidence type="ECO:0000313" key="3">
    <source>
        <dbReference type="Proteomes" id="UP001187192"/>
    </source>
</evidence>
<feature type="domain" description="F-box" evidence="1">
    <location>
        <begin position="23"/>
        <end position="63"/>
    </location>
</feature>
<protein>
    <recommendedName>
        <fullName evidence="1">F-box domain-containing protein</fullName>
    </recommendedName>
</protein>
<dbReference type="CDD" id="cd22152">
    <property type="entry name" value="F-box_AtAFR-like"/>
    <property type="match status" value="1"/>
</dbReference>
<dbReference type="EMBL" id="BTGU01000004">
    <property type="protein sequence ID" value="GMN33483.1"/>
    <property type="molecule type" value="Genomic_DNA"/>
</dbReference>
<keyword evidence="3" id="KW-1185">Reference proteome</keyword>
<dbReference type="SMART" id="SM00256">
    <property type="entry name" value="FBOX"/>
    <property type="match status" value="1"/>
</dbReference>
<dbReference type="InterPro" id="IPR015915">
    <property type="entry name" value="Kelch-typ_b-propeller"/>
</dbReference>
<comment type="caution">
    <text evidence="2">The sequence shown here is derived from an EMBL/GenBank/DDBJ whole genome shotgun (WGS) entry which is preliminary data.</text>
</comment>
<dbReference type="Proteomes" id="UP001187192">
    <property type="component" value="Unassembled WGS sequence"/>
</dbReference>
<evidence type="ECO:0000259" key="1">
    <source>
        <dbReference type="SMART" id="SM00256"/>
    </source>
</evidence>
<proteinExistence type="predicted"/>
<dbReference type="PANTHER" id="PTHR24414:SF23">
    <property type="entry name" value="F-BOX_KELCH-REPEAT PROTEIN SKIP6"/>
    <property type="match status" value="1"/>
</dbReference>